<dbReference type="GO" id="GO:0031902">
    <property type="term" value="C:late endosome membrane"/>
    <property type="evidence" value="ECO:0007669"/>
    <property type="project" value="UniProtKB-SubCell"/>
</dbReference>
<evidence type="ECO:0000313" key="10">
    <source>
        <dbReference type="Proteomes" id="UP001231518"/>
    </source>
</evidence>
<comment type="similarity">
    <text evidence="4">Belongs to the CDIP1/LITAF family.</text>
</comment>
<dbReference type="EMBL" id="JARGEI010000003">
    <property type="protein sequence ID" value="KAJ8734074.1"/>
    <property type="molecule type" value="Genomic_DNA"/>
</dbReference>
<keyword evidence="6" id="KW-0862">Zinc</keyword>
<evidence type="ECO:0000256" key="6">
    <source>
        <dbReference type="ARBA" id="ARBA00022833"/>
    </source>
</evidence>
<evidence type="ECO:0000256" key="5">
    <source>
        <dbReference type="ARBA" id="ARBA00022723"/>
    </source>
</evidence>
<evidence type="ECO:0000313" key="9">
    <source>
        <dbReference type="EMBL" id="KAJ8734074.1"/>
    </source>
</evidence>
<evidence type="ECO:0000256" key="7">
    <source>
        <dbReference type="ARBA" id="ARBA00023136"/>
    </source>
</evidence>
<reference evidence="9" key="1">
    <citation type="submission" date="2023-03" db="EMBL/GenBank/DDBJ databases">
        <title>Chromosome-level genomes of two armyworms, Mythimna separata and Mythimna loreyi, provide insights into the biosynthesis and reception of sex pheromones.</title>
        <authorList>
            <person name="Zhao H."/>
        </authorList>
    </citation>
    <scope>NUCLEOTIDE SEQUENCE</scope>
    <source>
        <strain evidence="9">BeijingLab</strain>
        <tissue evidence="9">Pupa</tissue>
    </source>
</reference>
<dbReference type="GO" id="GO:0005765">
    <property type="term" value="C:lysosomal membrane"/>
    <property type="evidence" value="ECO:0007669"/>
    <property type="project" value="UniProtKB-SubCell"/>
</dbReference>
<dbReference type="InterPro" id="IPR006629">
    <property type="entry name" value="LITAF"/>
</dbReference>
<comment type="caution">
    <text evidence="9">The sequence shown here is derived from an EMBL/GenBank/DDBJ whole genome shotgun (WGS) entry which is preliminary data.</text>
</comment>
<dbReference type="InterPro" id="IPR037519">
    <property type="entry name" value="LITAF_fam"/>
</dbReference>
<keyword evidence="5" id="KW-0479">Metal-binding</keyword>
<comment type="subcellular location">
    <subcellularLocation>
        <location evidence="2">Endosome membrane</location>
        <topology evidence="2">Peripheral membrane protein</topology>
    </subcellularLocation>
    <subcellularLocation>
        <location evidence="1">Late endosome membrane</location>
    </subcellularLocation>
    <subcellularLocation>
        <location evidence="3">Lysosome membrane</location>
        <topology evidence="3">Peripheral membrane protein</topology>
        <orientation evidence="3">Cytoplasmic side</orientation>
    </subcellularLocation>
</comment>
<feature type="domain" description="LITAF" evidence="8">
    <location>
        <begin position="42"/>
        <end position="124"/>
    </location>
</feature>
<accession>A0AAD7Z188</accession>
<dbReference type="PANTHER" id="PTHR23292">
    <property type="entry name" value="LIPOPOLYSACCHARIDE-INDUCED TUMOR NECROSIS FACTOR-ALPHA FACTOR"/>
    <property type="match status" value="1"/>
</dbReference>
<protein>
    <recommendedName>
        <fullName evidence="8">LITAF domain-containing protein</fullName>
    </recommendedName>
</protein>
<evidence type="ECO:0000256" key="4">
    <source>
        <dbReference type="ARBA" id="ARBA00005975"/>
    </source>
</evidence>
<sequence>MQRQTMDSDGLPLYPSEYENQVQIKKFNAKGPAVTPAVQQMPEPMPAGPVKQLLGPENTVTTCQFCHASVKTAVKYTTTSRTHMAAALWGIMCCLCCIPYGAESAKNSDHYCPNCQRYLGTYVK</sequence>
<gene>
    <name evidence="9" type="ORF">PYW07_014625</name>
</gene>
<dbReference type="PANTHER" id="PTHR23292:SF14">
    <property type="entry name" value="FI16615P1-RELATED"/>
    <property type="match status" value="1"/>
</dbReference>
<dbReference type="AlphaFoldDB" id="A0AAD7Z188"/>
<dbReference type="PROSITE" id="PS51837">
    <property type="entry name" value="LITAF"/>
    <property type="match status" value="1"/>
</dbReference>
<proteinExistence type="inferred from homology"/>
<name>A0AAD7Z188_MYTSE</name>
<dbReference type="Pfam" id="PF10601">
    <property type="entry name" value="zf-LITAF-like"/>
    <property type="match status" value="1"/>
</dbReference>
<dbReference type="SMART" id="SM00714">
    <property type="entry name" value="LITAF"/>
    <property type="match status" value="1"/>
</dbReference>
<keyword evidence="10" id="KW-1185">Reference proteome</keyword>
<organism evidence="9 10">
    <name type="scientific">Mythimna separata</name>
    <name type="common">Oriental armyworm</name>
    <name type="synonym">Pseudaletia separata</name>
    <dbReference type="NCBI Taxonomy" id="271217"/>
    <lineage>
        <taxon>Eukaryota</taxon>
        <taxon>Metazoa</taxon>
        <taxon>Ecdysozoa</taxon>
        <taxon>Arthropoda</taxon>
        <taxon>Hexapoda</taxon>
        <taxon>Insecta</taxon>
        <taxon>Pterygota</taxon>
        <taxon>Neoptera</taxon>
        <taxon>Endopterygota</taxon>
        <taxon>Lepidoptera</taxon>
        <taxon>Glossata</taxon>
        <taxon>Ditrysia</taxon>
        <taxon>Noctuoidea</taxon>
        <taxon>Noctuidae</taxon>
        <taxon>Noctuinae</taxon>
        <taxon>Hadenini</taxon>
        <taxon>Mythimna</taxon>
    </lineage>
</organism>
<evidence type="ECO:0000256" key="2">
    <source>
        <dbReference type="ARBA" id="ARBA00004481"/>
    </source>
</evidence>
<dbReference type="Proteomes" id="UP001231518">
    <property type="component" value="Chromosome 5"/>
</dbReference>
<keyword evidence="7" id="KW-0472">Membrane</keyword>
<evidence type="ECO:0000259" key="8">
    <source>
        <dbReference type="PROSITE" id="PS51837"/>
    </source>
</evidence>
<evidence type="ECO:0000256" key="1">
    <source>
        <dbReference type="ARBA" id="ARBA00004414"/>
    </source>
</evidence>
<evidence type="ECO:0000256" key="3">
    <source>
        <dbReference type="ARBA" id="ARBA00004630"/>
    </source>
</evidence>
<dbReference type="GO" id="GO:0008270">
    <property type="term" value="F:zinc ion binding"/>
    <property type="evidence" value="ECO:0007669"/>
    <property type="project" value="TreeGrafter"/>
</dbReference>